<feature type="transmembrane region" description="Helical" evidence="2">
    <location>
        <begin position="209"/>
        <end position="230"/>
    </location>
</feature>
<dbReference type="GeneID" id="301551808"/>
<sequence>MAVNLIKPDPGEDDEGLADVVELVAVDDLVDDEGVAAQPSRLRAWWAQVLEDSEPSAGPRPRFMTGPELGAYSVFNRAGLANVKIGTVVIVRGTWTLTRRGWVFVMRAARKPKGVKAAPAPAAAGDTGGGAKTKAPVKRGRKSAAKEKGAAKKKAPAKKADTGNVLVAGVLIAGMAVMFVTKTVVPAVVSLATGAASWVADHPLDAARGTGVVVIVFVVIAWTVGGVVGAPDDDEEDHHSEDHDRGAAGEAAEAESPEDREEGQGSEEVEAEPEGGEVAVLSPEEQAERERIRVYEWVRESIKKPTGSGTAVHLRELWVSLQTEGGASPTMADVRALLEGHQIPIRDGVKAPASDKDGATRNRPGVHCEDLPQSFTPLPTQGSNLVRLLPTYQASDQA</sequence>
<dbReference type="Proteomes" id="UP000600080">
    <property type="component" value="Unassembled WGS sequence"/>
</dbReference>
<proteinExistence type="predicted"/>
<feature type="transmembrane region" description="Helical" evidence="2">
    <location>
        <begin position="163"/>
        <end position="189"/>
    </location>
</feature>
<comment type="caution">
    <text evidence="3">The sequence shown here is derived from an EMBL/GenBank/DDBJ whole genome shotgun (WGS) entry which is preliminary data.</text>
</comment>
<dbReference type="RefSeq" id="WP_189103607.1">
    <property type="nucleotide sequence ID" value="NZ_BMND01000044.1"/>
</dbReference>
<protein>
    <submittedName>
        <fullName evidence="3">Uncharacterized protein</fullName>
    </submittedName>
</protein>
<feature type="compositionally biased region" description="Acidic residues" evidence="1">
    <location>
        <begin position="252"/>
        <end position="275"/>
    </location>
</feature>
<feature type="region of interest" description="Disordered" evidence="1">
    <location>
        <begin position="116"/>
        <end position="157"/>
    </location>
</feature>
<feature type="compositionally biased region" description="Polar residues" evidence="1">
    <location>
        <begin position="373"/>
        <end position="382"/>
    </location>
</feature>
<accession>A0ABQ2K237</accession>
<feature type="region of interest" description="Disordered" evidence="1">
    <location>
        <begin position="348"/>
        <end position="382"/>
    </location>
</feature>
<keyword evidence="2" id="KW-1133">Transmembrane helix</keyword>
<feature type="compositionally biased region" description="Low complexity" evidence="1">
    <location>
        <begin position="116"/>
        <end position="125"/>
    </location>
</feature>
<feature type="region of interest" description="Disordered" evidence="1">
    <location>
        <begin position="229"/>
        <end position="285"/>
    </location>
</feature>
<reference evidence="4" key="1">
    <citation type="journal article" date="2019" name="Int. J. Syst. Evol. Microbiol.">
        <title>The Global Catalogue of Microorganisms (GCM) 10K type strain sequencing project: providing services to taxonomists for standard genome sequencing and annotation.</title>
        <authorList>
            <consortium name="The Broad Institute Genomics Platform"/>
            <consortium name="The Broad Institute Genome Sequencing Center for Infectious Disease"/>
            <person name="Wu L."/>
            <person name="Ma J."/>
        </authorList>
    </citation>
    <scope>NUCLEOTIDE SEQUENCE [LARGE SCALE GENOMIC DNA]</scope>
    <source>
        <strain evidence="4">CGMCC 4.7323</strain>
    </source>
</reference>
<organism evidence="3 4">
    <name type="scientific">Streptomyces kronopolitis</name>
    <dbReference type="NCBI Taxonomy" id="1612435"/>
    <lineage>
        <taxon>Bacteria</taxon>
        <taxon>Bacillati</taxon>
        <taxon>Actinomycetota</taxon>
        <taxon>Actinomycetes</taxon>
        <taxon>Kitasatosporales</taxon>
        <taxon>Streptomycetaceae</taxon>
        <taxon>Streptomyces</taxon>
    </lineage>
</organism>
<keyword evidence="2" id="KW-0472">Membrane</keyword>
<keyword evidence="4" id="KW-1185">Reference proteome</keyword>
<dbReference type="EMBL" id="BMND01000044">
    <property type="protein sequence ID" value="GGN61862.1"/>
    <property type="molecule type" value="Genomic_DNA"/>
</dbReference>
<evidence type="ECO:0000313" key="4">
    <source>
        <dbReference type="Proteomes" id="UP000600080"/>
    </source>
</evidence>
<name>A0ABQ2K237_9ACTN</name>
<evidence type="ECO:0000313" key="3">
    <source>
        <dbReference type="EMBL" id="GGN61862.1"/>
    </source>
</evidence>
<feature type="compositionally biased region" description="Basic and acidic residues" evidence="1">
    <location>
        <begin position="237"/>
        <end position="247"/>
    </location>
</feature>
<keyword evidence="2" id="KW-0812">Transmembrane</keyword>
<gene>
    <name evidence="3" type="ORF">GCM10012285_61330</name>
</gene>
<feature type="compositionally biased region" description="Basic and acidic residues" evidence="1">
    <location>
        <begin position="348"/>
        <end position="370"/>
    </location>
</feature>
<evidence type="ECO:0000256" key="1">
    <source>
        <dbReference type="SAM" id="MobiDB-lite"/>
    </source>
</evidence>
<evidence type="ECO:0000256" key="2">
    <source>
        <dbReference type="SAM" id="Phobius"/>
    </source>
</evidence>